<evidence type="ECO:0000313" key="2">
    <source>
        <dbReference type="EMBL" id="ACU54316.1"/>
    </source>
</evidence>
<evidence type="ECO:0000256" key="1">
    <source>
        <dbReference type="SAM" id="Phobius"/>
    </source>
</evidence>
<dbReference type="eggNOG" id="ENOG5031V8D">
    <property type="taxonomic scope" value="Bacteria"/>
</dbReference>
<gene>
    <name evidence="2" type="ordered locus">Afer_1391</name>
</gene>
<dbReference type="Proteomes" id="UP000000771">
    <property type="component" value="Chromosome"/>
</dbReference>
<evidence type="ECO:0000313" key="3">
    <source>
        <dbReference type="Proteomes" id="UP000000771"/>
    </source>
</evidence>
<keyword evidence="1" id="KW-0472">Membrane</keyword>
<keyword evidence="3" id="KW-1185">Reference proteome</keyword>
<keyword evidence="1" id="KW-1133">Transmembrane helix</keyword>
<feature type="transmembrane region" description="Helical" evidence="1">
    <location>
        <begin position="34"/>
        <end position="57"/>
    </location>
</feature>
<dbReference type="EMBL" id="CP001631">
    <property type="protein sequence ID" value="ACU54316.1"/>
    <property type="molecule type" value="Genomic_DNA"/>
</dbReference>
<keyword evidence="1" id="KW-0812">Transmembrane</keyword>
<proteinExistence type="predicted"/>
<accession>C7M008</accession>
<dbReference type="AlphaFoldDB" id="C7M008"/>
<dbReference type="HOGENOM" id="CLU_2893584_0_0_11"/>
<reference evidence="2 3" key="1">
    <citation type="journal article" date="2009" name="Stand. Genomic Sci.">
        <title>Complete genome sequence of Acidimicrobium ferrooxidans type strain (ICP).</title>
        <authorList>
            <person name="Clum A."/>
            <person name="Nolan M."/>
            <person name="Lang E."/>
            <person name="Glavina Del Rio T."/>
            <person name="Tice H."/>
            <person name="Copeland A."/>
            <person name="Cheng J.F."/>
            <person name="Lucas S."/>
            <person name="Chen F."/>
            <person name="Bruce D."/>
            <person name="Goodwin L."/>
            <person name="Pitluck S."/>
            <person name="Ivanova N."/>
            <person name="Mavrommatis K."/>
            <person name="Mikhailova N."/>
            <person name="Pati A."/>
            <person name="Chen A."/>
            <person name="Palaniappan K."/>
            <person name="Goker M."/>
            <person name="Spring S."/>
            <person name="Land M."/>
            <person name="Hauser L."/>
            <person name="Chang Y.J."/>
            <person name="Jeffries C.C."/>
            <person name="Chain P."/>
            <person name="Bristow J."/>
            <person name="Eisen J.A."/>
            <person name="Markowitz V."/>
            <person name="Hugenholtz P."/>
            <person name="Kyrpides N.C."/>
            <person name="Klenk H.P."/>
            <person name="Lapidus A."/>
        </authorList>
    </citation>
    <scope>NUCLEOTIDE SEQUENCE [LARGE SCALE GENOMIC DNA]</scope>
    <source>
        <strain evidence="3">DSM 10331 / JCM 15462 / NBRC 103882 / ICP</strain>
    </source>
</reference>
<name>C7M008_ACIFD</name>
<protein>
    <submittedName>
        <fullName evidence="2">Uncharacterized protein</fullName>
    </submittedName>
</protein>
<organism evidence="2 3">
    <name type="scientific">Acidimicrobium ferrooxidans (strain DSM 10331 / JCM 15462 / NBRC 103882 / ICP)</name>
    <dbReference type="NCBI Taxonomy" id="525909"/>
    <lineage>
        <taxon>Bacteria</taxon>
        <taxon>Bacillati</taxon>
        <taxon>Actinomycetota</taxon>
        <taxon>Acidimicrobiia</taxon>
        <taxon>Acidimicrobiales</taxon>
        <taxon>Acidimicrobiaceae</taxon>
        <taxon>Acidimicrobium</taxon>
    </lineage>
</organism>
<dbReference type="KEGG" id="afo:Afer_1391"/>
<sequence length="62" mass="6376">MCLVVGIHSGSHATHCGTLTTQTCQAAADVGTTIGAGIVIALWVAVDVILGVTFLVLRLSRR</sequence>